<reference evidence="2 3" key="1">
    <citation type="journal article" date="2020" name="Carbohydr. Polym.">
        <title>Characterization and optimization of production of bacterial cellulose from strain CGMCC 17276 based on whole-genome analysis.</title>
        <authorList>
            <person name="Lu T."/>
            <person name="Gao H."/>
            <person name="Liao B."/>
            <person name="Wu J."/>
            <person name="Zhang W."/>
            <person name="Huang J."/>
            <person name="Liu M."/>
            <person name="Huang J."/>
            <person name="Chang Z."/>
            <person name="Jin M."/>
            <person name="Yi Z."/>
            <person name="Jiang D."/>
        </authorList>
    </citation>
    <scope>NUCLEOTIDE SEQUENCE [LARGE SCALE GENOMIC DNA]</scope>
    <source>
        <strain evidence="2 3">CGMCC 17276</strain>
    </source>
</reference>
<accession>A0A857FUL6</accession>
<evidence type="ECO:0000313" key="3">
    <source>
        <dbReference type="Proteomes" id="UP000464674"/>
    </source>
</evidence>
<dbReference type="OrthoDB" id="7283728at2"/>
<evidence type="ECO:0000313" key="2">
    <source>
        <dbReference type="EMBL" id="QHC36947.1"/>
    </source>
</evidence>
<feature type="region of interest" description="Disordered" evidence="1">
    <location>
        <begin position="1"/>
        <end position="20"/>
    </location>
</feature>
<evidence type="ECO:0000256" key="1">
    <source>
        <dbReference type="SAM" id="MobiDB-lite"/>
    </source>
</evidence>
<dbReference type="Proteomes" id="UP000464674">
    <property type="component" value="Chromosome"/>
</dbReference>
<protein>
    <submittedName>
        <fullName evidence="2">Uncharacterized protein</fullName>
    </submittedName>
</protein>
<dbReference type="EMBL" id="CP041348">
    <property type="protein sequence ID" value="QHC36947.1"/>
    <property type="molecule type" value="Genomic_DNA"/>
</dbReference>
<dbReference type="AlphaFoldDB" id="A0A857FUL6"/>
<gene>
    <name evidence="2" type="ORF">FMA36_00195</name>
</gene>
<name>A0A857FUL6_KOMXY</name>
<sequence>MAENQHENSTNPRAGVVLSSMDNPDEIWPHRCGADYVANLAPPIDWNAAAARCRARCERDMAVSASRIGAGGDVASEMGD</sequence>
<proteinExistence type="predicted"/>
<organism evidence="2 3">
    <name type="scientific">Komagataeibacter xylinus</name>
    <name type="common">Gluconacetobacter xylinus</name>
    <dbReference type="NCBI Taxonomy" id="28448"/>
    <lineage>
        <taxon>Bacteria</taxon>
        <taxon>Pseudomonadati</taxon>
        <taxon>Pseudomonadota</taxon>
        <taxon>Alphaproteobacteria</taxon>
        <taxon>Acetobacterales</taxon>
        <taxon>Acetobacteraceae</taxon>
        <taxon>Komagataeibacter</taxon>
    </lineage>
</organism>